<dbReference type="AlphaFoldDB" id="A0A7T4EG64"/>
<dbReference type="EMBL" id="CP066007">
    <property type="protein sequence ID" value="QQB46795.1"/>
    <property type="molecule type" value="Genomic_DNA"/>
</dbReference>
<name>A0A7T4EG64_9CORY</name>
<accession>A0A7T4EG64</accession>
<dbReference type="OrthoDB" id="4416312at2"/>
<organism evidence="1 2">
    <name type="scientific">Corynebacterium glucuronolyticum</name>
    <dbReference type="NCBI Taxonomy" id="39791"/>
    <lineage>
        <taxon>Bacteria</taxon>
        <taxon>Bacillati</taxon>
        <taxon>Actinomycetota</taxon>
        <taxon>Actinomycetes</taxon>
        <taxon>Mycobacteriales</taxon>
        <taxon>Corynebacteriaceae</taxon>
        <taxon>Corynebacterium</taxon>
    </lineage>
</organism>
<reference evidence="1 2" key="1">
    <citation type="submission" date="2020-12" db="EMBL/GenBank/DDBJ databases">
        <title>FDA dAtabase for Regulatory Grade micrObial Sequences (FDA-ARGOS): Supporting development and validation of Infectious Disease Dx tests.</title>
        <authorList>
            <person name="Sproer C."/>
            <person name="Gronow S."/>
            <person name="Severitt S."/>
            <person name="Schroder I."/>
            <person name="Tallon L."/>
            <person name="Sadzewicz L."/>
            <person name="Zhao X."/>
            <person name="Boylan J."/>
            <person name="Ott S."/>
            <person name="Bowen H."/>
            <person name="Vavikolanu K."/>
            <person name="Mehta A."/>
            <person name="Aluvathingal J."/>
            <person name="Nadendla S."/>
            <person name="Lowell S."/>
            <person name="Myers T."/>
            <person name="Yan Y."/>
            <person name="Sichtig H."/>
        </authorList>
    </citation>
    <scope>NUCLEOTIDE SEQUENCE [LARGE SCALE GENOMIC DNA]</scope>
    <source>
        <strain evidence="1 2">FDAARGOS_1053</strain>
    </source>
</reference>
<dbReference type="Proteomes" id="UP000596145">
    <property type="component" value="Chromosome"/>
</dbReference>
<evidence type="ECO:0008006" key="3">
    <source>
        <dbReference type="Google" id="ProtNLM"/>
    </source>
</evidence>
<dbReference type="GeneID" id="92758846"/>
<evidence type="ECO:0000313" key="1">
    <source>
        <dbReference type="EMBL" id="QQB46795.1"/>
    </source>
</evidence>
<sequence length="282" mass="31252">MLFDYWTVSVVPDPMGITSIGAGVVVVDPRSNEVRSRFRSRQFLRGFDKTGALKAALKDFTRQVEDFEEDGAVLDLGGNLTLPGYLSMVTDHWMNEVRVGGPAHMDAESVDAAAELLFTTLIGGTQATPRQKTVKQLRKYVRAQYEQFPSLRDASIFGVPAIIKDRELDLNLSVVSDSQVFELNQVFNFQARDTTNILNDVDRWTLKVDKLRAEGGVLDFDGVHICVPPTVKVTAPVYLPESTKQQDAFDKFKAFCKQADIAVIPSQSIGEHARELDGQLAA</sequence>
<dbReference type="RefSeq" id="WP_084036430.1">
    <property type="nucleotide sequence ID" value="NZ_CP066007.1"/>
</dbReference>
<proteinExistence type="predicted"/>
<evidence type="ECO:0000313" key="2">
    <source>
        <dbReference type="Proteomes" id="UP000596145"/>
    </source>
</evidence>
<protein>
    <recommendedName>
        <fullName evidence="3">DUF3037 domain-containing protein</fullName>
    </recommendedName>
</protein>
<gene>
    <name evidence="1" type="ORF">I6I10_02350</name>
</gene>